<proteinExistence type="predicted"/>
<evidence type="ECO:0000259" key="7">
    <source>
        <dbReference type="PROSITE" id="PS50850"/>
    </source>
</evidence>
<feature type="transmembrane region" description="Helical" evidence="6">
    <location>
        <begin position="278"/>
        <end position="305"/>
    </location>
</feature>
<gene>
    <name evidence="8" type="ORF">K452DRAFT_300277</name>
</gene>
<dbReference type="InterPro" id="IPR036259">
    <property type="entry name" value="MFS_trans_sf"/>
</dbReference>
<dbReference type="OrthoDB" id="6770063at2759"/>
<organism evidence="8 9">
    <name type="scientific">Aplosporella prunicola CBS 121167</name>
    <dbReference type="NCBI Taxonomy" id="1176127"/>
    <lineage>
        <taxon>Eukaryota</taxon>
        <taxon>Fungi</taxon>
        <taxon>Dikarya</taxon>
        <taxon>Ascomycota</taxon>
        <taxon>Pezizomycotina</taxon>
        <taxon>Dothideomycetes</taxon>
        <taxon>Dothideomycetes incertae sedis</taxon>
        <taxon>Botryosphaeriales</taxon>
        <taxon>Aplosporellaceae</taxon>
        <taxon>Aplosporella</taxon>
    </lineage>
</organism>
<feature type="transmembrane region" description="Helical" evidence="6">
    <location>
        <begin position="358"/>
        <end position="377"/>
    </location>
</feature>
<comment type="subcellular location">
    <subcellularLocation>
        <location evidence="1">Membrane</location>
        <topology evidence="1">Multi-pass membrane protein</topology>
    </subcellularLocation>
</comment>
<dbReference type="InterPro" id="IPR020846">
    <property type="entry name" value="MFS_dom"/>
</dbReference>
<protein>
    <recommendedName>
        <fullName evidence="7">Major facilitator superfamily (MFS) profile domain-containing protein</fullName>
    </recommendedName>
</protein>
<dbReference type="SUPFAM" id="SSF103473">
    <property type="entry name" value="MFS general substrate transporter"/>
    <property type="match status" value="1"/>
</dbReference>
<feature type="transmembrane region" description="Helical" evidence="6">
    <location>
        <begin position="317"/>
        <end position="337"/>
    </location>
</feature>
<feature type="transmembrane region" description="Helical" evidence="6">
    <location>
        <begin position="383"/>
        <end position="406"/>
    </location>
</feature>
<keyword evidence="3 6" id="KW-1133">Transmembrane helix</keyword>
<dbReference type="AlphaFoldDB" id="A0A6A6B8T4"/>
<feature type="transmembrane region" description="Helical" evidence="6">
    <location>
        <begin position="47"/>
        <end position="67"/>
    </location>
</feature>
<reference evidence="8" key="1">
    <citation type="journal article" date="2020" name="Stud. Mycol.">
        <title>101 Dothideomycetes genomes: a test case for predicting lifestyles and emergence of pathogens.</title>
        <authorList>
            <person name="Haridas S."/>
            <person name="Albert R."/>
            <person name="Binder M."/>
            <person name="Bloem J."/>
            <person name="Labutti K."/>
            <person name="Salamov A."/>
            <person name="Andreopoulos B."/>
            <person name="Baker S."/>
            <person name="Barry K."/>
            <person name="Bills G."/>
            <person name="Bluhm B."/>
            <person name="Cannon C."/>
            <person name="Castanera R."/>
            <person name="Culley D."/>
            <person name="Daum C."/>
            <person name="Ezra D."/>
            <person name="Gonzalez J."/>
            <person name="Henrissat B."/>
            <person name="Kuo A."/>
            <person name="Liang C."/>
            <person name="Lipzen A."/>
            <person name="Lutzoni F."/>
            <person name="Magnuson J."/>
            <person name="Mondo S."/>
            <person name="Nolan M."/>
            <person name="Ohm R."/>
            <person name="Pangilinan J."/>
            <person name="Park H.-J."/>
            <person name="Ramirez L."/>
            <person name="Alfaro M."/>
            <person name="Sun H."/>
            <person name="Tritt A."/>
            <person name="Yoshinaga Y."/>
            <person name="Zwiers L.-H."/>
            <person name="Turgeon B."/>
            <person name="Goodwin S."/>
            <person name="Spatafora J."/>
            <person name="Crous P."/>
            <person name="Grigoriev I."/>
        </authorList>
    </citation>
    <scope>NUCLEOTIDE SEQUENCE</scope>
    <source>
        <strain evidence="8">CBS 121167</strain>
    </source>
</reference>
<evidence type="ECO:0000256" key="4">
    <source>
        <dbReference type="ARBA" id="ARBA00023136"/>
    </source>
</evidence>
<keyword evidence="9" id="KW-1185">Reference proteome</keyword>
<dbReference type="PROSITE" id="PS50850">
    <property type="entry name" value="MFS"/>
    <property type="match status" value="1"/>
</dbReference>
<name>A0A6A6B8T4_9PEZI</name>
<dbReference type="RefSeq" id="XP_033395486.1">
    <property type="nucleotide sequence ID" value="XM_033542312.1"/>
</dbReference>
<dbReference type="GO" id="GO:0140115">
    <property type="term" value="P:export across plasma membrane"/>
    <property type="evidence" value="ECO:0007669"/>
    <property type="project" value="UniProtKB-ARBA"/>
</dbReference>
<dbReference type="GeneID" id="54299809"/>
<dbReference type="EMBL" id="ML995492">
    <property type="protein sequence ID" value="KAF2139773.1"/>
    <property type="molecule type" value="Genomic_DNA"/>
</dbReference>
<evidence type="ECO:0000313" key="8">
    <source>
        <dbReference type="EMBL" id="KAF2139773.1"/>
    </source>
</evidence>
<accession>A0A6A6B8T4</accession>
<dbReference type="PROSITE" id="PS00216">
    <property type="entry name" value="SUGAR_TRANSPORT_1"/>
    <property type="match status" value="1"/>
</dbReference>
<keyword evidence="4 6" id="KW-0472">Membrane</keyword>
<evidence type="ECO:0000256" key="6">
    <source>
        <dbReference type="SAM" id="Phobius"/>
    </source>
</evidence>
<feature type="transmembrane region" description="Helical" evidence="6">
    <location>
        <begin position="140"/>
        <end position="161"/>
    </location>
</feature>
<dbReference type="GO" id="GO:0042908">
    <property type="term" value="P:xenobiotic transport"/>
    <property type="evidence" value="ECO:0007669"/>
    <property type="project" value="UniProtKB-ARBA"/>
</dbReference>
<feature type="transmembrane region" description="Helical" evidence="6">
    <location>
        <begin position="450"/>
        <end position="472"/>
    </location>
</feature>
<feature type="region of interest" description="Disordered" evidence="5">
    <location>
        <begin position="1"/>
        <end position="29"/>
    </location>
</feature>
<keyword evidence="2 6" id="KW-0812">Transmembrane</keyword>
<dbReference type="Gene3D" id="1.20.1250.20">
    <property type="entry name" value="MFS general substrate transporter like domains"/>
    <property type="match status" value="1"/>
</dbReference>
<feature type="transmembrane region" description="Helical" evidence="6">
    <location>
        <begin position="201"/>
        <end position="223"/>
    </location>
</feature>
<dbReference type="GO" id="GO:0022857">
    <property type="term" value="F:transmembrane transporter activity"/>
    <property type="evidence" value="ECO:0007669"/>
    <property type="project" value="InterPro"/>
</dbReference>
<sequence>MQQQQQQQQRDPNEKHSAAPDEPSFLVTWDGPDDPLNPKNWPAWRKWAAAILTSLGGLVTLMSGAMMAPALGDISASLHIGEEEANLALSIFILAFAFGPLVLAPCSEVFGRKRVWLASSLWYTLWNLICGFANTKGVMIAGRFFAGLGASSQFAISLPVLSDCWKSEERGKSFALATFIPLLGPALGPILGGIIAEAVGWRWLFWVLSAFDALLMFLTLFLFRETHAPTILARKANTLTKHTGHPHYTDFEADQVSLLHRLKVGLTRPYRLLVTQPILQLMSLFLAYNFGILYIVLATFATMWIDVYHEAVNISGINYLGLVIGYTIAAQVGGPATDRIWKHLQAKHGGNTAPEYRVPLMLPSIVLIPTGLFWYGWSVHAHLHWAMTDVGIGIFGCGIILGTQSMQAYVMDAFPHHTASASAASQFLRNVFAFAFPIFAPKMYKNLGYGWGNSLLAFLFLAFGVPAPLVLWKYGAKLRALGKPQQ</sequence>
<evidence type="ECO:0000256" key="2">
    <source>
        <dbReference type="ARBA" id="ARBA00022692"/>
    </source>
</evidence>
<dbReference type="InterPro" id="IPR005829">
    <property type="entry name" value="Sugar_transporter_CS"/>
</dbReference>
<dbReference type="Proteomes" id="UP000799438">
    <property type="component" value="Unassembled WGS sequence"/>
</dbReference>
<evidence type="ECO:0000256" key="3">
    <source>
        <dbReference type="ARBA" id="ARBA00022989"/>
    </source>
</evidence>
<evidence type="ECO:0000256" key="1">
    <source>
        <dbReference type="ARBA" id="ARBA00004141"/>
    </source>
</evidence>
<feature type="transmembrane region" description="Helical" evidence="6">
    <location>
        <begin position="115"/>
        <end position="134"/>
    </location>
</feature>
<dbReference type="GO" id="GO:0016020">
    <property type="term" value="C:membrane"/>
    <property type="evidence" value="ECO:0007669"/>
    <property type="project" value="UniProtKB-SubCell"/>
</dbReference>
<dbReference type="PANTHER" id="PTHR23502">
    <property type="entry name" value="MAJOR FACILITATOR SUPERFAMILY"/>
    <property type="match status" value="1"/>
</dbReference>
<feature type="domain" description="Major facilitator superfamily (MFS) profile" evidence="7">
    <location>
        <begin position="49"/>
        <end position="479"/>
    </location>
</feature>
<dbReference type="Pfam" id="PF07690">
    <property type="entry name" value="MFS_1"/>
    <property type="match status" value="1"/>
</dbReference>
<feature type="transmembrane region" description="Helical" evidence="6">
    <location>
        <begin position="173"/>
        <end position="195"/>
    </location>
</feature>
<dbReference type="PANTHER" id="PTHR23502:SF60">
    <property type="entry name" value="MAJOR FACILITATOR SUPERFAMILY (MFS) PROFILE DOMAIN-CONTAINING PROTEIN-RELATED"/>
    <property type="match status" value="1"/>
</dbReference>
<dbReference type="InterPro" id="IPR011701">
    <property type="entry name" value="MFS"/>
</dbReference>
<evidence type="ECO:0000313" key="9">
    <source>
        <dbReference type="Proteomes" id="UP000799438"/>
    </source>
</evidence>
<evidence type="ECO:0000256" key="5">
    <source>
        <dbReference type="SAM" id="MobiDB-lite"/>
    </source>
</evidence>
<dbReference type="FunFam" id="1.20.1250.20:FF:000011">
    <property type="entry name" value="MFS multidrug transporter, putative"/>
    <property type="match status" value="1"/>
</dbReference>
<dbReference type="CDD" id="cd17323">
    <property type="entry name" value="MFS_Tpo1_MDR_like"/>
    <property type="match status" value="1"/>
</dbReference>
<feature type="transmembrane region" description="Helical" evidence="6">
    <location>
        <begin position="87"/>
        <end position="103"/>
    </location>
</feature>